<organism evidence="1">
    <name type="scientific">Arundo donax</name>
    <name type="common">Giant reed</name>
    <name type="synonym">Donax arundinaceus</name>
    <dbReference type="NCBI Taxonomy" id="35708"/>
    <lineage>
        <taxon>Eukaryota</taxon>
        <taxon>Viridiplantae</taxon>
        <taxon>Streptophyta</taxon>
        <taxon>Embryophyta</taxon>
        <taxon>Tracheophyta</taxon>
        <taxon>Spermatophyta</taxon>
        <taxon>Magnoliopsida</taxon>
        <taxon>Liliopsida</taxon>
        <taxon>Poales</taxon>
        <taxon>Poaceae</taxon>
        <taxon>PACMAD clade</taxon>
        <taxon>Arundinoideae</taxon>
        <taxon>Arundineae</taxon>
        <taxon>Arundo</taxon>
    </lineage>
</organism>
<reference evidence="1" key="1">
    <citation type="submission" date="2014-09" db="EMBL/GenBank/DDBJ databases">
        <authorList>
            <person name="Magalhaes I.L.F."/>
            <person name="Oliveira U."/>
            <person name="Santos F.R."/>
            <person name="Vidigal T.H.D.A."/>
            <person name="Brescovit A.D."/>
            <person name="Santos A.J."/>
        </authorList>
    </citation>
    <scope>NUCLEOTIDE SEQUENCE</scope>
    <source>
        <tissue evidence="1">Shoot tissue taken approximately 20 cm above the soil surface</tissue>
    </source>
</reference>
<dbReference type="AlphaFoldDB" id="A0A0A8Y612"/>
<sequence>MNSDHRVSKRVHDFDKLCSKSNKCVITMKANIVMLCIFNRSTVLLYAWWSNHRKINFSLKSSMVILYCSCRNYAPMMPYKSASNAGEPNSVSLYACSLALQLIQLNAQIATRW</sequence>
<accession>A0A0A8Y612</accession>
<proteinExistence type="predicted"/>
<dbReference type="EMBL" id="GBRH01277467">
    <property type="protein sequence ID" value="JAD20428.1"/>
    <property type="molecule type" value="Transcribed_RNA"/>
</dbReference>
<name>A0A0A8Y612_ARUDO</name>
<reference evidence="1" key="2">
    <citation type="journal article" date="2015" name="Data Brief">
        <title>Shoot transcriptome of the giant reed, Arundo donax.</title>
        <authorList>
            <person name="Barrero R.A."/>
            <person name="Guerrero F.D."/>
            <person name="Moolhuijzen P."/>
            <person name="Goolsby J.A."/>
            <person name="Tidwell J."/>
            <person name="Bellgard S.E."/>
            <person name="Bellgard M.I."/>
        </authorList>
    </citation>
    <scope>NUCLEOTIDE SEQUENCE</scope>
    <source>
        <tissue evidence="1">Shoot tissue taken approximately 20 cm above the soil surface</tissue>
    </source>
</reference>
<protein>
    <submittedName>
        <fullName evidence="1">Uncharacterized protein</fullName>
    </submittedName>
</protein>
<evidence type="ECO:0000313" key="1">
    <source>
        <dbReference type="EMBL" id="JAD20428.1"/>
    </source>
</evidence>